<dbReference type="PANTHER" id="PTHR10697">
    <property type="entry name" value="MAMMALIAN EPENDYMIN-RELATED PROTEIN 1"/>
    <property type="match status" value="1"/>
</dbReference>
<dbReference type="InterPro" id="IPR001299">
    <property type="entry name" value="Ependymin"/>
</dbReference>
<evidence type="ECO:0000313" key="3">
    <source>
        <dbReference type="Proteomes" id="UP000230750"/>
    </source>
</evidence>
<dbReference type="Pfam" id="PF00811">
    <property type="entry name" value="Ependymin"/>
    <property type="match status" value="1"/>
</dbReference>
<dbReference type="OrthoDB" id="10020194at2759"/>
<dbReference type="Proteomes" id="UP000230750">
    <property type="component" value="Unassembled WGS sequence"/>
</dbReference>
<sequence length="233" mass="26039">MKISSLTVFVFVIQAAYSNQAAPDPCCTAEQFQISFGGTVAQSIDDRPESIQEFFNGAFDFKSQRYGLDVYIHNYTDGTDMRYKVYQLINKGVEYIVLNSQCTEVPLQLPPSRCVPDSATYVTSFWLGDQALYLDDWKVKGSSAGFVGEVYSTTASKDCTPGPMNAVGTMDVQGQKVKFMSQGTYMNFTNSISDPDYWFVPPASCSNATQQVSESWVQPLHTLRRLRATNFFL</sequence>
<feature type="signal peptide" evidence="1">
    <location>
        <begin position="1"/>
        <end position="21"/>
    </location>
</feature>
<protein>
    <submittedName>
        <fullName evidence="2">Putative development-specific protein LVN1.2</fullName>
    </submittedName>
</protein>
<evidence type="ECO:0000256" key="1">
    <source>
        <dbReference type="SAM" id="SignalP"/>
    </source>
</evidence>
<dbReference type="GO" id="GO:0007160">
    <property type="term" value="P:cell-matrix adhesion"/>
    <property type="evidence" value="ECO:0007669"/>
    <property type="project" value="InterPro"/>
</dbReference>
<proteinExistence type="predicted"/>
<dbReference type="EMBL" id="MRZV01000201">
    <property type="protein sequence ID" value="PIK55759.1"/>
    <property type="molecule type" value="Genomic_DNA"/>
</dbReference>
<dbReference type="GO" id="GO:0005509">
    <property type="term" value="F:calcium ion binding"/>
    <property type="evidence" value="ECO:0007669"/>
    <property type="project" value="InterPro"/>
</dbReference>
<dbReference type="GO" id="GO:0005576">
    <property type="term" value="C:extracellular region"/>
    <property type="evidence" value="ECO:0007669"/>
    <property type="project" value="InterPro"/>
</dbReference>
<feature type="chain" id="PRO_5013849577" evidence="1">
    <location>
        <begin position="22"/>
        <end position="233"/>
    </location>
</feature>
<dbReference type="GO" id="GO:0005764">
    <property type="term" value="C:lysosome"/>
    <property type="evidence" value="ECO:0007669"/>
    <property type="project" value="TreeGrafter"/>
</dbReference>
<dbReference type="PANTHER" id="PTHR10697:SF1">
    <property type="entry name" value="MAMMALIAN EPENDYMIN-RELATED PROTEIN 1"/>
    <property type="match status" value="1"/>
</dbReference>
<reference evidence="2 3" key="1">
    <citation type="journal article" date="2017" name="PLoS Biol.">
        <title>The sea cucumber genome provides insights into morphological evolution and visceral regeneration.</title>
        <authorList>
            <person name="Zhang X."/>
            <person name="Sun L."/>
            <person name="Yuan J."/>
            <person name="Sun Y."/>
            <person name="Gao Y."/>
            <person name="Zhang L."/>
            <person name="Li S."/>
            <person name="Dai H."/>
            <person name="Hamel J.F."/>
            <person name="Liu C."/>
            <person name="Yu Y."/>
            <person name="Liu S."/>
            <person name="Lin W."/>
            <person name="Guo K."/>
            <person name="Jin S."/>
            <person name="Xu P."/>
            <person name="Storey K.B."/>
            <person name="Huan P."/>
            <person name="Zhang T."/>
            <person name="Zhou Y."/>
            <person name="Zhang J."/>
            <person name="Lin C."/>
            <person name="Li X."/>
            <person name="Xing L."/>
            <person name="Huo D."/>
            <person name="Sun M."/>
            <person name="Wang L."/>
            <person name="Mercier A."/>
            <person name="Li F."/>
            <person name="Yang H."/>
            <person name="Xiang J."/>
        </authorList>
    </citation>
    <scope>NUCLEOTIDE SEQUENCE [LARGE SCALE GENOMIC DNA]</scope>
    <source>
        <strain evidence="2">Shaxun</strain>
        <tissue evidence="2">Muscle</tissue>
    </source>
</reference>
<evidence type="ECO:0000313" key="2">
    <source>
        <dbReference type="EMBL" id="PIK55759.1"/>
    </source>
</evidence>
<comment type="caution">
    <text evidence="2">The sequence shown here is derived from an EMBL/GenBank/DDBJ whole genome shotgun (WGS) entry which is preliminary data.</text>
</comment>
<keyword evidence="3" id="KW-1185">Reference proteome</keyword>
<keyword evidence="1" id="KW-0732">Signal</keyword>
<name>A0A2G8L657_STIJA</name>
<accession>A0A2G8L657</accession>
<organism evidence="2 3">
    <name type="scientific">Stichopus japonicus</name>
    <name type="common">Sea cucumber</name>
    <dbReference type="NCBI Taxonomy" id="307972"/>
    <lineage>
        <taxon>Eukaryota</taxon>
        <taxon>Metazoa</taxon>
        <taxon>Echinodermata</taxon>
        <taxon>Eleutherozoa</taxon>
        <taxon>Echinozoa</taxon>
        <taxon>Holothuroidea</taxon>
        <taxon>Aspidochirotacea</taxon>
        <taxon>Aspidochirotida</taxon>
        <taxon>Stichopodidae</taxon>
        <taxon>Apostichopus</taxon>
    </lineage>
</organism>
<dbReference type="SMR" id="A0A2G8L657"/>
<gene>
    <name evidence="2" type="ORF">BSL78_07319</name>
</gene>
<dbReference type="AlphaFoldDB" id="A0A2G8L657"/>